<protein>
    <submittedName>
        <fullName evidence="1">Uncharacterized protein</fullName>
    </submittedName>
</protein>
<accession>A0A0R2YCK6</accession>
<organism evidence="1">
    <name type="scientific">Pseudomonas libanensis</name>
    <dbReference type="NCBI Taxonomy" id="75588"/>
    <lineage>
        <taxon>Bacteria</taxon>
        <taxon>Pseudomonadati</taxon>
        <taxon>Pseudomonadota</taxon>
        <taxon>Gammaproteobacteria</taxon>
        <taxon>Pseudomonadales</taxon>
        <taxon>Pseudomonadaceae</taxon>
        <taxon>Pseudomonas</taxon>
    </lineage>
</organism>
<evidence type="ECO:0000313" key="1">
    <source>
        <dbReference type="EMBL" id="KRP46181.1"/>
    </source>
</evidence>
<dbReference type="AlphaFoldDB" id="A0A0R2YCK6"/>
<comment type="caution">
    <text evidence="1">The sequence shown here is derived from an EMBL/GenBank/DDBJ whole genome shotgun (WGS) entry which is preliminary data.</text>
</comment>
<proteinExistence type="predicted"/>
<name>A0A0R2YCK6_9PSED</name>
<sequence>MCVALQGRLTQQSLFQDALGGLIQQVLFWMRDRYQPWLRRVLEMVMTAPDAYKIPTVCNDMTDQISTVHITSLWCVLVVTITTEKK</sequence>
<gene>
    <name evidence="1" type="ORF">TU73_09440</name>
</gene>
<reference evidence="1" key="1">
    <citation type="submission" date="2015-02" db="EMBL/GenBank/DDBJ databases">
        <title>Pseudomonas helleri sp. nov. and Pseudomonas weihenstephanensis sp. nov., isolated from raw cows milk.</title>
        <authorList>
            <person name="von Neubeck M."/>
            <person name="Huptas C."/>
            <person name="Wenning M."/>
            <person name="Scherer S."/>
        </authorList>
    </citation>
    <scope>NUCLEOTIDE SEQUENCE [LARGE SCALE GENOMIC DNA]</scope>
    <source>
        <strain evidence="1">DSM 17149</strain>
    </source>
</reference>
<dbReference type="Proteomes" id="UP000051446">
    <property type="component" value="Unassembled WGS sequence"/>
</dbReference>
<dbReference type="EMBL" id="JYLH01000005">
    <property type="protein sequence ID" value="KRP46181.1"/>
    <property type="molecule type" value="Genomic_DNA"/>
</dbReference>